<dbReference type="SUPFAM" id="SSF56801">
    <property type="entry name" value="Acetyl-CoA synthetase-like"/>
    <property type="match status" value="3"/>
</dbReference>
<organism evidence="9 10">
    <name type="scientific">Lentzea fradiae</name>
    <dbReference type="NCBI Taxonomy" id="200378"/>
    <lineage>
        <taxon>Bacteria</taxon>
        <taxon>Bacillati</taxon>
        <taxon>Actinomycetota</taxon>
        <taxon>Actinomycetes</taxon>
        <taxon>Pseudonocardiales</taxon>
        <taxon>Pseudonocardiaceae</taxon>
        <taxon>Lentzea</taxon>
    </lineage>
</organism>
<dbReference type="FunFam" id="2.30.38.10:FF:000001">
    <property type="entry name" value="Non-ribosomal peptide synthetase PvdI"/>
    <property type="match status" value="2"/>
</dbReference>
<dbReference type="InterPro" id="IPR010071">
    <property type="entry name" value="AA_adenyl_dom"/>
</dbReference>
<dbReference type="FunFam" id="1.10.1200.10:FF:000016">
    <property type="entry name" value="Non-ribosomal peptide synthase"/>
    <property type="match status" value="1"/>
</dbReference>
<dbReference type="InterPro" id="IPR009081">
    <property type="entry name" value="PP-bd_ACP"/>
</dbReference>
<dbReference type="FunFam" id="3.40.50.980:FF:000001">
    <property type="entry name" value="Non-ribosomal peptide synthetase"/>
    <property type="match status" value="3"/>
</dbReference>
<evidence type="ECO:0000256" key="1">
    <source>
        <dbReference type="ARBA" id="ARBA00001957"/>
    </source>
</evidence>
<sequence length="3124" mass="336684">MPNKTSVSGSRRGRGARTFFSGNPAERSGSVDTVIPTVVHELFEQWARRTPGAIAVSSTSQSLTYAELDERASRLARFLAGRGVGPGVVTGLCLDRGTDLVVAELAVLKAGGAYLPLDPGYPAERLAFMLADTAAPLVLSEQRLRDRIPHGATEIVCLDTDADLIAEHPAEVLETDVEGHDLAYVMYTSGSTGRPKGVLVEHRGIVRLVQGQAYAGLTADDVVAHLASVSFDASTFEVWGALTNGARLAVGPPGAVSVAELGRFLSGFEVSVLWLTAGLFHEVVDADVTVFGGLRLLLAGGDVLSPGHCARVLERFPDLALVNGYGPTEGTTFTACHRITEVTGPVPIGTPLAGTTVRVLDEQLRPASEGELYVGGDGVARGYLNRPDLTAARFVAAPSGERLYRTGDLVRVDDADVIEFLGRTDDQVKIRGFRVEPGETQTRLRRCPGVADAVVVVRRDDVEGARLVAYVVPDSGAVLTQALLRDRLAGVLPDPFVPSEFVLLDRFPLTPNGKVDRAALPQPRRGAESGHQAPENETEAVLAEIWAEVLPVDRVGTGDAFPALGGDSLLAVRVLARILARFGVELTVADLFDAPTLADFAAKIAARPATPVAETPHHTPGSVFPLSFPQERLWLAHELDRDAVDSNVHFAYSVTGPFDAAALDQAWREVVEAHEPLRTRVDSGSRQVIHRNEAAITVTDLRGQDAAELDRLLHQEVSTPFDLGTGPVWRVRLIRIADEEHVLVLSVHHIAIDGWSMGVLAGELGERYAAAIEGRTVRVRELPARYADFALWQRSAQTAGQLDYWRRTLEAAAPLQLPTDRPRPALRTSAGAEHRFQLPAGLTARLGWLAEAHGTTVFTVLVAACQVLFARYSGQRDVVVGTAVAGRGRAEFEQLIGCFINTVALRSTVDAALPFTEFLGHVRTTVLEAFAHQDVSFERVVAEVRPEHDPSRTPLVQALVVLQNTPAEPLRFAGARVEPRVLPHVSSIFELTVEFTEHDEGMDVMVEYNTDLFDAARIERMAGHLHVLLDQLTTTPDLPVGELSVLTAGERRQLAEWNDTAASHDLAVPVHELVALQAQRDPGAVAVVCGDRVLTFRELDERANRIAHHLVSLGVGPDVPVPVFLDRGADFVVALLGVLKAGGAYVPLDPDSPAARLAFVVADTGARVVLTQRSVAARMSEVDVEVVRLDEDWATIAQNPSTTPETCVTSTDVAYVVYTSGSTGRPKGVMVEHRSLTNLCRWYHEFYDVTPRDRSSHLVAQGFDPVALELWPALTAGASVAVATQDVLDDPAVLVRWIAERDVTLSVIITPRVDAVFDQLGHVGTSLRVVIAGGDVLRRRPSAGFGFLMVNHYGPTEATVLATGKEVEPEGAVEPGVLPTIGVPIANTTVHVLDPHGNQLPVGVPGELHIGGVCVARGYVNRPELTATRFVPDRFSADPDARLYRTGDLVRRLPDGELDFLGRVDNQVKIRGYRVEPGEVEVVLVEHPEVAAAVVVTREDARGRVRLIGYVVPVGADPEVSALLDHVRGVLPEYMVPATVVVLPEFPLTSREKVDHAALPEPEAAADRHVEPRTEVQRVLAGIWADAIGVPRVGVEDNFFTLGGDSIVAMRVVAKARDVGLRLSARDLFQRPTISSLELVATGEPVATRSVRVEGRAPLTPIQRFFFDTFTPSAPFHQHVTLALPDVAPAVVRVAVEALVAHHGALRTRFGAENGVWWQEETTASVEFVEETDPDRAVAIASASTDITEGRLLGAVLAQGNLTLAVHHLAVDGVSWRVLIEDLRSAIEQARRDERIVLGTATDSPAAWASRLTGHAAAGGFDDELAHWSGLSGADVTLPVDGTGSNTVESTRIVRAGLDADTTGKLLREVPAAYRTEVADVLVTALARVLSAWTGQQRVPLGMEGHGREELFDDLDVTRTVGWFTTRFPVVVEAGGDWGSALKSVKERLRAVPRRGLGYGVLRDAGRVPELDPPVVLNYLGQFDDTVSEIGLHQHPGDIRPHLVDVVGTVLGGSLEFRWYYSENVHDERTITRLADDFVAELAAAVVHCLTPGNGGRTPSDFPLAELDQSTVDEIVGVRRDVEDVYPLTPTQNGMLFHSLMDNSGTAYFEQISAVLDGVRDPVALAGAWQRVADRIPVLRTAFVWEDLPRPYQAVYEHARIPVSELDWRDLGGAELDAAVAHYLDQDRKAGLDLGEAPLVRVAIIRLTDTRVRLVWTFHHALLDGWSGMQVLAEVLGECADEPVPVPRRPYRDYVEWLANQDFTAAREHWRREIGDFEAATPLPFDRPKSGLHRTVSSARLVVKLPEELTTRVYGMAKRAQVTINTVVQGVWALLLSRYSGEADVCFGATTAGRPAGLAGVDQMAGMFINTLPVRVDVDPDADVVTWLREQQAAQAAARQYDHVSLTEIVEWCDLPRGRDLFDSIVVFENYPVEPAAGDVPSIVDISSTSGTNYPLNVVVYPEDALSLLLHYDPALFDPATVRRMAGHLRTLFEAIASGGGRVGELPVLTEAERTRLTGWASTGPARTGGRLHEVISARAATAPDAVAVVHDGVATTYGELDAAANRLAHHLSALGVGRDVLAGVSVPRGTDLVVAVLAVLKAGGAYVPLDPDYPADRLATMLAETRPRVLLTLQDQADRFTESDADVVLLDREREVVAALPATAPDVEGDDRDLVYVMFTSGSTGTPKGVMVEHRSLFNVVRAINETYGLAENSSVLQVCSMSFDGGVQDIFSTLVAGATLVLSGPDALHDPAALARQLRADGITVASLPPAVLAALDPAELDGLKCVGTGGDVCPVELVEAWAPGRTFVNIYGPTESTLAVTLFPARTGAGQRSVPLGEPIPGVRLHVLDTTLSPVPAGVTGELYIGGAGLARGYAGRPDLTAERFVADPIGAPGERLYRTGDLVRWRPDGLLEFVARVDDQVKIRGFRVEPGEIENTLVRHPLVAEAVVTAPRTESGTRQLVAYVVSAPDAVEPVGDTLRRHLAKSLPDYLVPSAFVRLPRLPLTPNGKVDRRALPRPSRADVLTAAYRAPVTPTEEALCRQWAEVLGRDEVGADDDFFALGGDSISSLRLMSRVRRTFGVEVTPRDLFDAPTVAGLAERVVDLVLAKLENDLALGASGRN</sequence>
<evidence type="ECO:0000256" key="2">
    <source>
        <dbReference type="ARBA" id="ARBA00006432"/>
    </source>
</evidence>
<dbReference type="GO" id="GO:0016874">
    <property type="term" value="F:ligase activity"/>
    <property type="evidence" value="ECO:0007669"/>
    <property type="project" value="UniProtKB-KW"/>
</dbReference>
<dbReference type="InterPro" id="IPR020806">
    <property type="entry name" value="PKS_PP-bd"/>
</dbReference>
<dbReference type="Pfam" id="PF00668">
    <property type="entry name" value="Condensation"/>
    <property type="match status" value="3"/>
</dbReference>
<dbReference type="GO" id="GO:0031177">
    <property type="term" value="F:phosphopantetheine binding"/>
    <property type="evidence" value="ECO:0007669"/>
    <property type="project" value="InterPro"/>
</dbReference>
<dbReference type="GO" id="GO:0043041">
    <property type="term" value="P:amino acid activation for nonribosomal peptide biosynthetic process"/>
    <property type="evidence" value="ECO:0007669"/>
    <property type="project" value="TreeGrafter"/>
</dbReference>
<evidence type="ECO:0000256" key="5">
    <source>
        <dbReference type="ARBA" id="ARBA00022737"/>
    </source>
</evidence>
<name>A0A1G7XKH1_9PSEU</name>
<dbReference type="Gene3D" id="2.30.38.10">
    <property type="entry name" value="Luciferase, Domain 3"/>
    <property type="match status" value="3"/>
</dbReference>
<dbReference type="Gene3D" id="3.30.300.30">
    <property type="match status" value="3"/>
</dbReference>
<dbReference type="InterPro" id="IPR029058">
    <property type="entry name" value="AB_hydrolase_fold"/>
</dbReference>
<protein>
    <submittedName>
        <fullName evidence="9">Non-ribosomal peptide synthase domain TIGR01720/amino acid adenylation domain-containing protein</fullName>
    </submittedName>
</protein>
<dbReference type="Gene3D" id="3.40.50.1820">
    <property type="entry name" value="alpha/beta hydrolase"/>
    <property type="match status" value="1"/>
</dbReference>
<comment type="similarity">
    <text evidence="2">Belongs to the ATP-dependent AMP-binding enzyme family.</text>
</comment>
<dbReference type="InterPro" id="IPR020845">
    <property type="entry name" value="AMP-binding_CS"/>
</dbReference>
<dbReference type="OrthoDB" id="2472181at2"/>
<feature type="domain" description="Carrier" evidence="8">
    <location>
        <begin position="3033"/>
        <end position="3108"/>
    </location>
</feature>
<dbReference type="Pfam" id="PF00501">
    <property type="entry name" value="AMP-binding"/>
    <property type="match status" value="3"/>
</dbReference>
<proteinExistence type="inferred from homology"/>
<dbReference type="EMBL" id="FNCC01000012">
    <property type="protein sequence ID" value="SDG84748.1"/>
    <property type="molecule type" value="Genomic_DNA"/>
</dbReference>
<dbReference type="Gene3D" id="3.30.559.30">
    <property type="entry name" value="Nonribosomal peptide synthetase, condensation domain"/>
    <property type="match status" value="3"/>
</dbReference>
<feature type="compositionally biased region" description="Low complexity" evidence="7">
    <location>
        <begin position="1"/>
        <end position="22"/>
    </location>
</feature>
<keyword evidence="4" id="KW-0597">Phosphoprotein</keyword>
<dbReference type="NCBIfam" id="TIGR01720">
    <property type="entry name" value="NRPS-para261"/>
    <property type="match status" value="1"/>
</dbReference>
<dbReference type="GO" id="GO:0005737">
    <property type="term" value="C:cytoplasm"/>
    <property type="evidence" value="ECO:0007669"/>
    <property type="project" value="TreeGrafter"/>
</dbReference>
<feature type="domain" description="Carrier" evidence="8">
    <location>
        <begin position="533"/>
        <end position="608"/>
    </location>
</feature>
<dbReference type="InterPro" id="IPR010060">
    <property type="entry name" value="NRPS_synth"/>
</dbReference>
<feature type="domain" description="Carrier" evidence="8">
    <location>
        <begin position="1571"/>
        <end position="1645"/>
    </location>
</feature>
<comment type="cofactor">
    <cofactor evidence="1">
        <name>pantetheine 4'-phosphate</name>
        <dbReference type="ChEBI" id="CHEBI:47942"/>
    </cofactor>
</comment>
<keyword evidence="3" id="KW-0596">Phosphopantetheine</keyword>
<dbReference type="InterPro" id="IPR001242">
    <property type="entry name" value="Condensation_dom"/>
</dbReference>
<gene>
    <name evidence="9" type="ORF">SAMN05216553_11273</name>
</gene>
<dbReference type="InterPro" id="IPR000873">
    <property type="entry name" value="AMP-dep_synth/lig_dom"/>
</dbReference>
<dbReference type="CDD" id="cd12117">
    <property type="entry name" value="A_NRPS_Srf_like"/>
    <property type="match status" value="1"/>
</dbReference>
<evidence type="ECO:0000256" key="6">
    <source>
        <dbReference type="ARBA" id="ARBA00023194"/>
    </source>
</evidence>
<dbReference type="FunFam" id="3.40.50.12780:FF:000012">
    <property type="entry name" value="Non-ribosomal peptide synthetase"/>
    <property type="match status" value="2"/>
</dbReference>
<dbReference type="CDD" id="cd19531">
    <property type="entry name" value="LCL_NRPS-like"/>
    <property type="match status" value="1"/>
</dbReference>
<reference evidence="10" key="1">
    <citation type="submission" date="2016-10" db="EMBL/GenBank/DDBJ databases">
        <authorList>
            <person name="Varghese N."/>
            <person name="Submissions S."/>
        </authorList>
    </citation>
    <scope>NUCLEOTIDE SEQUENCE [LARGE SCALE GENOMIC DNA]</scope>
    <source>
        <strain evidence="10">CGMCC 4.3506</strain>
    </source>
</reference>
<dbReference type="SUPFAM" id="SSF47336">
    <property type="entry name" value="ACP-like"/>
    <property type="match status" value="3"/>
</dbReference>
<dbReference type="STRING" id="200378.SAMN05216553_11273"/>
<dbReference type="Pfam" id="PF13193">
    <property type="entry name" value="AMP-binding_C"/>
    <property type="match status" value="3"/>
</dbReference>
<feature type="region of interest" description="Disordered" evidence="7">
    <location>
        <begin position="515"/>
        <end position="536"/>
    </location>
</feature>
<dbReference type="Gene3D" id="3.40.50.980">
    <property type="match status" value="6"/>
</dbReference>
<dbReference type="PROSITE" id="PS00012">
    <property type="entry name" value="PHOSPHOPANTETHEINE"/>
    <property type="match status" value="2"/>
</dbReference>
<dbReference type="FunFam" id="3.30.300.30:FF:000010">
    <property type="entry name" value="Enterobactin synthetase component F"/>
    <property type="match status" value="2"/>
</dbReference>
<dbReference type="InterPro" id="IPR006162">
    <property type="entry name" value="Ppantetheine_attach_site"/>
</dbReference>
<dbReference type="Gene3D" id="1.10.1200.10">
    <property type="entry name" value="ACP-like"/>
    <property type="match status" value="2"/>
</dbReference>
<dbReference type="FunFam" id="1.10.1200.10:FF:000005">
    <property type="entry name" value="Nonribosomal peptide synthetase 1"/>
    <property type="match status" value="2"/>
</dbReference>
<dbReference type="InterPro" id="IPR023213">
    <property type="entry name" value="CAT-like_dom_sf"/>
</dbReference>
<evidence type="ECO:0000313" key="10">
    <source>
        <dbReference type="Proteomes" id="UP000199623"/>
    </source>
</evidence>
<feature type="region of interest" description="Disordered" evidence="7">
    <location>
        <begin position="1"/>
        <end position="28"/>
    </location>
</feature>
<dbReference type="PANTHER" id="PTHR45527:SF1">
    <property type="entry name" value="FATTY ACID SYNTHASE"/>
    <property type="match status" value="1"/>
</dbReference>
<dbReference type="SMART" id="SM01294">
    <property type="entry name" value="PKS_PP_betabranch"/>
    <property type="match status" value="1"/>
</dbReference>
<keyword evidence="10" id="KW-1185">Reference proteome</keyword>
<dbReference type="InterPro" id="IPR025110">
    <property type="entry name" value="AMP-bd_C"/>
</dbReference>
<dbReference type="SUPFAM" id="SSF52777">
    <property type="entry name" value="CoA-dependent acyltransferases"/>
    <property type="match status" value="6"/>
</dbReference>
<dbReference type="GO" id="GO:0044550">
    <property type="term" value="P:secondary metabolite biosynthetic process"/>
    <property type="evidence" value="ECO:0007669"/>
    <property type="project" value="UniProtKB-ARBA"/>
</dbReference>
<dbReference type="GO" id="GO:0072330">
    <property type="term" value="P:monocarboxylic acid biosynthetic process"/>
    <property type="evidence" value="ECO:0007669"/>
    <property type="project" value="UniProtKB-ARBA"/>
</dbReference>
<dbReference type="PROSITE" id="PS00455">
    <property type="entry name" value="AMP_BINDING"/>
    <property type="match status" value="3"/>
</dbReference>
<evidence type="ECO:0000256" key="7">
    <source>
        <dbReference type="SAM" id="MobiDB-lite"/>
    </source>
</evidence>
<dbReference type="PANTHER" id="PTHR45527">
    <property type="entry name" value="NONRIBOSOMAL PEPTIDE SYNTHETASE"/>
    <property type="match status" value="1"/>
</dbReference>
<accession>A0A1G7XKH1</accession>
<evidence type="ECO:0000256" key="4">
    <source>
        <dbReference type="ARBA" id="ARBA00022553"/>
    </source>
</evidence>
<dbReference type="Proteomes" id="UP000199623">
    <property type="component" value="Unassembled WGS sequence"/>
</dbReference>
<dbReference type="GO" id="GO:0008610">
    <property type="term" value="P:lipid biosynthetic process"/>
    <property type="evidence" value="ECO:0007669"/>
    <property type="project" value="UniProtKB-ARBA"/>
</dbReference>
<dbReference type="Pfam" id="PF00550">
    <property type="entry name" value="PP-binding"/>
    <property type="match status" value="3"/>
</dbReference>
<dbReference type="PROSITE" id="PS50075">
    <property type="entry name" value="CARRIER"/>
    <property type="match status" value="3"/>
</dbReference>
<dbReference type="InterPro" id="IPR036736">
    <property type="entry name" value="ACP-like_sf"/>
</dbReference>
<evidence type="ECO:0000259" key="8">
    <source>
        <dbReference type="PROSITE" id="PS50075"/>
    </source>
</evidence>
<dbReference type="CDD" id="cd05930">
    <property type="entry name" value="A_NRPS"/>
    <property type="match status" value="2"/>
</dbReference>
<evidence type="ECO:0000256" key="3">
    <source>
        <dbReference type="ARBA" id="ARBA00022450"/>
    </source>
</evidence>
<evidence type="ECO:0000313" key="9">
    <source>
        <dbReference type="EMBL" id="SDG84748.1"/>
    </source>
</evidence>
<dbReference type="NCBIfam" id="TIGR01733">
    <property type="entry name" value="AA-adenyl-dom"/>
    <property type="match status" value="3"/>
</dbReference>
<dbReference type="InterPro" id="IPR045851">
    <property type="entry name" value="AMP-bd_C_sf"/>
</dbReference>
<dbReference type="NCBIfam" id="NF003417">
    <property type="entry name" value="PRK04813.1"/>
    <property type="match status" value="3"/>
</dbReference>
<dbReference type="CDD" id="cd19543">
    <property type="entry name" value="DCL_NRPS"/>
    <property type="match status" value="1"/>
</dbReference>
<dbReference type="Gene3D" id="3.30.559.10">
    <property type="entry name" value="Chloramphenicol acetyltransferase-like domain"/>
    <property type="match status" value="3"/>
</dbReference>
<keyword evidence="6" id="KW-0045">Antibiotic biosynthesis</keyword>
<keyword evidence="5" id="KW-0677">Repeat</keyword>
<dbReference type="SMART" id="SM00823">
    <property type="entry name" value="PKS_PP"/>
    <property type="match status" value="3"/>
</dbReference>
<dbReference type="GO" id="GO:0017000">
    <property type="term" value="P:antibiotic biosynthetic process"/>
    <property type="evidence" value="ECO:0007669"/>
    <property type="project" value="UniProtKB-KW"/>
</dbReference>